<dbReference type="PANTHER" id="PTHR23074">
    <property type="entry name" value="AAA DOMAIN-CONTAINING"/>
    <property type="match status" value="1"/>
</dbReference>
<dbReference type="AlphaFoldDB" id="A0AB34GH67"/>
<dbReference type="GO" id="GO:0016887">
    <property type="term" value="F:ATP hydrolysis activity"/>
    <property type="evidence" value="ECO:0007669"/>
    <property type="project" value="TreeGrafter"/>
</dbReference>
<gene>
    <name evidence="1" type="ORF">J1605_013471</name>
</gene>
<evidence type="ECO:0000313" key="1">
    <source>
        <dbReference type="EMBL" id="KAJ8778794.1"/>
    </source>
</evidence>
<proteinExistence type="predicted"/>
<dbReference type="PANTHER" id="PTHR23074:SF65">
    <property type="entry name" value="KATANIN P60 ATPASE-CONTAINING SUBUNIT A-LIKE 1"/>
    <property type="match status" value="1"/>
</dbReference>
<reference evidence="1 2" key="1">
    <citation type="submission" date="2022-11" db="EMBL/GenBank/DDBJ databases">
        <title>Whole genome sequence of Eschrichtius robustus ER-17-0199.</title>
        <authorList>
            <person name="Bruniche-Olsen A."/>
            <person name="Black A.N."/>
            <person name="Fields C.J."/>
            <person name="Walden K."/>
            <person name="Dewoody J.A."/>
        </authorList>
    </citation>
    <scope>NUCLEOTIDE SEQUENCE [LARGE SCALE GENOMIC DNA]</scope>
    <source>
        <strain evidence="1">ER-17-0199</strain>
        <tissue evidence="1">Blubber</tissue>
    </source>
</reference>
<name>A0AB34GH67_ESCRO</name>
<sequence length="129" mass="13803">MQGGASDGEIPKFDGAAYDKDLVEVLGETSSPGILAGTLWDDTADLEEVKRLLREAAVLPVWMPDFLKGPEGHGRGRLFNGNETVNGLSPEEISALSKEELQMPVTKGDFELALKKIAKSVSAAEFGEV</sequence>
<organism evidence="1 2">
    <name type="scientific">Eschrichtius robustus</name>
    <name type="common">California gray whale</name>
    <name type="synonym">Eschrichtius gibbosus</name>
    <dbReference type="NCBI Taxonomy" id="9764"/>
    <lineage>
        <taxon>Eukaryota</taxon>
        <taxon>Metazoa</taxon>
        <taxon>Chordata</taxon>
        <taxon>Craniata</taxon>
        <taxon>Vertebrata</taxon>
        <taxon>Euteleostomi</taxon>
        <taxon>Mammalia</taxon>
        <taxon>Eutheria</taxon>
        <taxon>Laurasiatheria</taxon>
        <taxon>Artiodactyla</taxon>
        <taxon>Whippomorpha</taxon>
        <taxon>Cetacea</taxon>
        <taxon>Mysticeti</taxon>
        <taxon>Eschrichtiidae</taxon>
        <taxon>Eschrichtius</taxon>
    </lineage>
</organism>
<protein>
    <submittedName>
        <fullName evidence="1">Uncharacterized protein</fullName>
    </submittedName>
</protein>
<dbReference type="EMBL" id="JAIQCJ010002240">
    <property type="protein sequence ID" value="KAJ8778794.1"/>
    <property type="molecule type" value="Genomic_DNA"/>
</dbReference>
<dbReference type="GO" id="GO:0015630">
    <property type="term" value="C:microtubule cytoskeleton"/>
    <property type="evidence" value="ECO:0007669"/>
    <property type="project" value="TreeGrafter"/>
</dbReference>
<dbReference type="GO" id="GO:0051013">
    <property type="term" value="P:microtubule severing"/>
    <property type="evidence" value="ECO:0007669"/>
    <property type="project" value="TreeGrafter"/>
</dbReference>
<evidence type="ECO:0000313" key="2">
    <source>
        <dbReference type="Proteomes" id="UP001159641"/>
    </source>
</evidence>
<dbReference type="InterPro" id="IPR050304">
    <property type="entry name" value="MT-severing_AAA_ATPase"/>
</dbReference>
<accession>A0AB34GH67</accession>
<dbReference type="Proteomes" id="UP001159641">
    <property type="component" value="Unassembled WGS sequence"/>
</dbReference>
<comment type="caution">
    <text evidence="1">The sequence shown here is derived from an EMBL/GenBank/DDBJ whole genome shotgun (WGS) entry which is preliminary data.</text>
</comment>
<keyword evidence="2" id="KW-1185">Reference proteome</keyword>